<dbReference type="InterPro" id="IPR009057">
    <property type="entry name" value="Homeodomain-like_sf"/>
</dbReference>
<dbReference type="Proteomes" id="UP000658690">
    <property type="component" value="Unassembled WGS sequence"/>
</dbReference>
<keyword evidence="4" id="KW-1133">Transmembrane helix</keyword>
<evidence type="ECO:0000259" key="5">
    <source>
        <dbReference type="PROSITE" id="PS01124"/>
    </source>
</evidence>
<keyword evidence="4" id="KW-0812">Transmembrane</keyword>
<dbReference type="PANTHER" id="PTHR43280">
    <property type="entry name" value="ARAC-FAMILY TRANSCRIPTIONAL REGULATOR"/>
    <property type="match status" value="1"/>
</dbReference>
<dbReference type="EMBL" id="WHOC01000111">
    <property type="protein sequence ID" value="NOU88348.1"/>
    <property type="molecule type" value="Genomic_DNA"/>
</dbReference>
<dbReference type="InterPro" id="IPR018062">
    <property type="entry name" value="HTH_AraC-typ_CS"/>
</dbReference>
<dbReference type="Gene3D" id="1.10.10.60">
    <property type="entry name" value="Homeodomain-like"/>
    <property type="match status" value="2"/>
</dbReference>
<feature type="transmembrane region" description="Helical" evidence="4">
    <location>
        <begin position="297"/>
        <end position="318"/>
    </location>
</feature>
<dbReference type="SMART" id="SM00342">
    <property type="entry name" value="HTH_ARAC"/>
    <property type="match status" value="1"/>
</dbReference>
<keyword evidence="2" id="KW-0238">DNA-binding</keyword>
<dbReference type="InterPro" id="IPR041522">
    <property type="entry name" value="CdaR_GGDEF"/>
</dbReference>
<keyword evidence="3" id="KW-0804">Transcription</keyword>
<sequence>MIRLLNKIPLLYKYLISYLILLLIPLLVIGLSVYHHYVVILKDEVTSNHQRMLEQIQGSFDLKIKEMNTIAAEIASKPELTPFQLQQDMYNAVKAKNLLTYYKSNDFIRDVLIYINGQPYLYSGTSTYTPSMLIDNIYRYESWTSQQFTEDLLELRAPRFRPSEKVESSQLTDKRVLTYLVPLPVNGTITYGSVLFIIEEQKVRNMLKGLLEYKEGNTMVFDRQGQLIVSLHDEPYFAGVDISPMVASLPLGTSTTQLNDHDYAFSKVKSSYNGWTYVTILPTDQFMQRINEIQTRALFGLIWVIVIGSVLIFVLLHVNYYPVRRFLLFTGKQWGGSFRNFNDVTQAIHQIAEEKHHMGQQITNHRSAVREQMLLTLIKGRVNHVEEFRSKAEMVEICFTKPMFFVVRFAIRDLISMERERQTELVQEIEESMIKLFEAYHVDGLEGPILNFICTADTESEQLRPNMTQLHKYIREQFDIDVTIGVGNLYLDLRELGKSFIEASTALDFRLIKGFNEVIFYSDITEHTNSEFRYPRQEIETMETLIRQGDTDTVKAMVRQILSIIETGSMPLHMVRCVCYDMINCILKAMYRLNGRLEADGKTYPDVIGLTKFDTIQDLALLIEHMCEDLCADILGSQSDSRNRGLKQAMQDYIQSNYHDSQFSVQAMADHFTISASYLKKSYKELTGQTITDEVNHCRMEQAKHLLRSTDMVLKDLIQQIGYFDVPSFIRKFKQSVKVTPGEYRKLWGNRTDIDVE</sequence>
<dbReference type="Pfam" id="PF12833">
    <property type="entry name" value="HTH_18"/>
    <property type="match status" value="1"/>
</dbReference>
<dbReference type="PANTHER" id="PTHR43280:SF10">
    <property type="entry name" value="REGULATORY PROTEIN POCR"/>
    <property type="match status" value="1"/>
</dbReference>
<feature type="transmembrane region" description="Helical" evidence="4">
    <location>
        <begin position="12"/>
        <end position="34"/>
    </location>
</feature>
<evidence type="ECO:0000256" key="3">
    <source>
        <dbReference type="ARBA" id="ARBA00023163"/>
    </source>
</evidence>
<dbReference type="PROSITE" id="PS00041">
    <property type="entry name" value="HTH_ARAC_FAMILY_1"/>
    <property type="match status" value="1"/>
</dbReference>
<dbReference type="InterPro" id="IPR018060">
    <property type="entry name" value="HTH_AraC"/>
</dbReference>
<proteinExistence type="predicted"/>
<evidence type="ECO:0000256" key="2">
    <source>
        <dbReference type="ARBA" id="ARBA00023125"/>
    </source>
</evidence>
<feature type="domain" description="HTH araC/xylS-type" evidence="5">
    <location>
        <begin position="648"/>
        <end position="747"/>
    </location>
</feature>
<evidence type="ECO:0000313" key="6">
    <source>
        <dbReference type="EMBL" id="NOU88348.1"/>
    </source>
</evidence>
<gene>
    <name evidence="6" type="ORF">GC102_21675</name>
</gene>
<evidence type="ECO:0000256" key="1">
    <source>
        <dbReference type="ARBA" id="ARBA00023015"/>
    </source>
</evidence>
<comment type="caution">
    <text evidence="6">The sequence shown here is derived from an EMBL/GenBank/DDBJ whole genome shotgun (WGS) entry which is preliminary data.</text>
</comment>
<keyword evidence="4" id="KW-0472">Membrane</keyword>
<organism evidence="6 7">
    <name type="scientific">Paenibacillus germinis</name>
    <dbReference type="NCBI Taxonomy" id="2654979"/>
    <lineage>
        <taxon>Bacteria</taxon>
        <taxon>Bacillati</taxon>
        <taxon>Bacillota</taxon>
        <taxon>Bacilli</taxon>
        <taxon>Bacillales</taxon>
        <taxon>Paenibacillaceae</taxon>
        <taxon>Paenibacillus</taxon>
    </lineage>
</organism>
<keyword evidence="7" id="KW-1185">Reference proteome</keyword>
<dbReference type="SUPFAM" id="SSF46689">
    <property type="entry name" value="Homeodomain-like"/>
    <property type="match status" value="1"/>
</dbReference>
<evidence type="ECO:0000313" key="7">
    <source>
        <dbReference type="Proteomes" id="UP000658690"/>
    </source>
</evidence>
<dbReference type="PROSITE" id="PS01124">
    <property type="entry name" value="HTH_ARAC_FAMILY_2"/>
    <property type="match status" value="1"/>
</dbReference>
<keyword evidence="1" id="KW-0805">Transcription regulation</keyword>
<reference evidence="6 7" key="1">
    <citation type="submission" date="2019-10" db="EMBL/GenBank/DDBJ databases">
        <title>Description of Paenibacillus choica sp. nov.</title>
        <authorList>
            <person name="Carlier A."/>
            <person name="Qi S."/>
        </authorList>
    </citation>
    <scope>NUCLEOTIDE SEQUENCE [LARGE SCALE GENOMIC DNA]</scope>
    <source>
        <strain evidence="6 7">LMG 31460</strain>
    </source>
</reference>
<dbReference type="Pfam" id="PF17853">
    <property type="entry name" value="GGDEF_2"/>
    <property type="match status" value="1"/>
</dbReference>
<evidence type="ECO:0000256" key="4">
    <source>
        <dbReference type="SAM" id="Phobius"/>
    </source>
</evidence>
<feature type="transmembrane region" description="Helical" evidence="4">
    <location>
        <begin position="176"/>
        <end position="198"/>
    </location>
</feature>
<protein>
    <submittedName>
        <fullName evidence="6">Helix-turn-helix domain-containing protein</fullName>
    </submittedName>
</protein>
<name>A0ABX1Z4N3_9BACL</name>
<accession>A0ABX1Z4N3</accession>